<reference evidence="1" key="1">
    <citation type="submission" date="2022-11" db="EMBL/GenBank/DDBJ databases">
        <title>beta-Carotene-producing bacterium, Jeongeuplla avenae sp. nov., alleviates the salt stress of Arabidopsis seedlings.</title>
        <authorList>
            <person name="Jiang L."/>
            <person name="Lee J."/>
        </authorList>
    </citation>
    <scope>NUCLEOTIDE SEQUENCE</scope>
    <source>
        <strain evidence="1">DY_R2A_6</strain>
    </source>
</reference>
<accession>A0ACD4NP40</accession>
<evidence type="ECO:0000313" key="1">
    <source>
        <dbReference type="EMBL" id="WAJ28578.1"/>
    </source>
</evidence>
<gene>
    <name evidence="1" type="ORF">OXU80_27895</name>
</gene>
<sequence length="471" mass="47978">MTHAQPTPAASSDKPPLRRAGVWGWMLFDVAAQPFFTVVLTFVFGPYFVGQLAPDPATGQVWWAGTATVAGLVMALASPVLGAVADRAGPRKPWIAALAAVKVSALALLWFAEAGSPLLYAALLVGSAQIAAELSGVFNDAMMPRLVSGPAVGRVSNVAWGLGYAGGLVFLFATLAFLAASPESGRTLLGLAPLFGLDAASGEGARASAPLAGLWYLVFILPMFLLTPDRPAGAPLGAAVRAGLADLSATLGDARRRPMLVRFLLARMLYQDGINALLVLGGAFAAGMFGWSIVESGVFGILLNVAAIAGCLLAGALDARVGSRAVVLACVAVLGVATLGLASTEPGSTLFGLVAFAAPASEAGVLFATAAEKSYLAFGLLVGLAFGPVQASSRAMLARAVAEDEAGRYFGLYALTGRATAFLAPGLVALLTSASLAFTDPLTASRIGMGGLVLFFAAGFALLLRVRLPAR</sequence>
<organism evidence="1 2">
    <name type="scientific">Antarcticirhabdus aurantiaca</name>
    <dbReference type="NCBI Taxonomy" id="2606717"/>
    <lineage>
        <taxon>Bacteria</taxon>
        <taxon>Pseudomonadati</taxon>
        <taxon>Pseudomonadota</taxon>
        <taxon>Alphaproteobacteria</taxon>
        <taxon>Hyphomicrobiales</taxon>
        <taxon>Aurantimonadaceae</taxon>
        <taxon>Antarcticirhabdus</taxon>
    </lineage>
</organism>
<dbReference type="EMBL" id="CP113520">
    <property type="protein sequence ID" value="WAJ28578.1"/>
    <property type="molecule type" value="Genomic_DNA"/>
</dbReference>
<name>A0ACD4NP40_9HYPH</name>
<dbReference type="Proteomes" id="UP001163223">
    <property type="component" value="Chromosome"/>
</dbReference>
<proteinExistence type="predicted"/>
<evidence type="ECO:0000313" key="2">
    <source>
        <dbReference type="Proteomes" id="UP001163223"/>
    </source>
</evidence>
<protein>
    <submittedName>
        <fullName evidence="1">MFS transporter</fullName>
    </submittedName>
</protein>
<keyword evidence="2" id="KW-1185">Reference proteome</keyword>